<evidence type="ECO:0000256" key="1">
    <source>
        <dbReference type="ARBA" id="ARBA00001663"/>
    </source>
</evidence>
<name>A0ABQ8H1A9_9ROSI</name>
<evidence type="ECO:0000256" key="8">
    <source>
        <dbReference type="ARBA" id="ARBA00022490"/>
    </source>
</evidence>
<protein>
    <recommendedName>
        <fullName evidence="7">poly(A)-specific ribonuclease</fullName>
        <ecNumber evidence="7">3.1.13.4</ecNumber>
    </recommendedName>
</protein>
<reference evidence="18 19" key="1">
    <citation type="submission" date="2021-02" db="EMBL/GenBank/DDBJ databases">
        <title>Plant Genome Project.</title>
        <authorList>
            <person name="Zhang R.-G."/>
        </authorList>
    </citation>
    <scope>NUCLEOTIDE SEQUENCE [LARGE SCALE GENOMIC DNA]</scope>
    <source>
        <tissue evidence="18">Leaves</tissue>
    </source>
</reference>
<dbReference type="InterPro" id="IPR039637">
    <property type="entry name" value="CNOT7/CNOT8/Pop2"/>
</dbReference>
<dbReference type="InterPro" id="IPR012337">
    <property type="entry name" value="RNaseH-like_sf"/>
</dbReference>
<keyword evidence="14" id="KW-0805">Transcription regulation</keyword>
<comment type="subcellular location">
    <subcellularLocation>
        <location evidence="4">Cytoplasm</location>
    </subcellularLocation>
    <subcellularLocation>
        <location evidence="3">Nucleus</location>
    </subcellularLocation>
</comment>
<keyword evidence="13" id="KW-0694">RNA-binding</keyword>
<evidence type="ECO:0000256" key="6">
    <source>
        <dbReference type="ARBA" id="ARBA00011757"/>
    </source>
</evidence>
<evidence type="ECO:0000256" key="4">
    <source>
        <dbReference type="ARBA" id="ARBA00004496"/>
    </source>
</evidence>
<evidence type="ECO:0000256" key="5">
    <source>
        <dbReference type="ARBA" id="ARBA00008372"/>
    </source>
</evidence>
<dbReference type="InterPro" id="IPR036397">
    <property type="entry name" value="RNaseH_sf"/>
</dbReference>
<proteinExistence type="inferred from homology"/>
<evidence type="ECO:0000256" key="3">
    <source>
        <dbReference type="ARBA" id="ARBA00004123"/>
    </source>
</evidence>
<keyword evidence="10" id="KW-0479">Metal-binding</keyword>
<evidence type="ECO:0000256" key="12">
    <source>
        <dbReference type="ARBA" id="ARBA00022839"/>
    </source>
</evidence>
<keyword evidence="12" id="KW-0269">Exonuclease</keyword>
<gene>
    <name evidence="18" type="ORF">JRO89_XS15G0080900</name>
</gene>
<comment type="caution">
    <text evidence="18">The sequence shown here is derived from an EMBL/GenBank/DDBJ whole genome shotgun (WGS) entry which is preliminary data.</text>
</comment>
<keyword evidence="8" id="KW-0963">Cytoplasm</keyword>
<evidence type="ECO:0000256" key="17">
    <source>
        <dbReference type="ARBA" id="ARBA00025148"/>
    </source>
</evidence>
<comment type="catalytic activity">
    <reaction evidence="1">
        <text>Exonucleolytic cleavage of poly(A) to 5'-AMP.</text>
        <dbReference type="EC" id="3.1.13.4"/>
    </reaction>
</comment>
<evidence type="ECO:0000256" key="2">
    <source>
        <dbReference type="ARBA" id="ARBA00001968"/>
    </source>
</evidence>
<comment type="function">
    <text evidence="17">Ubiquitous transcription factor required for a diverse set of processes. It is a component of the CCR4 complex involved in the control of gene expression.</text>
</comment>
<sequence>MSMSNTITPVWYYNFWPEIDRLRSSLKRFKLLSVDTEFPGFLRDTPRDASDDTVYDDLKFNVNNTNLIQLGVTLMDDNGNIGPTWEFNLKFDMEKESHVQSSIDFLKKNGIDFERMKKEGIHKNLFLLNFLRIVGVHQDLKWVTFHGIYDLAHVLKLFTQEPLPDTAQEFADKASSYFDNVFDLKMAAKYCDDLKEVQVGLAKLSRILNVKRFGEAHNAGSDSLLTAHVYAKMMENYNIGDGSLEGILYGLEDVRIGRMYKTYFMIPHPVPMPCAAYAMPQIPVNWHDIPSMQPQPQPYYFPMQSPMIMPVPETYVIDDERGKGVEREMNVNTVLAKKGADAVLDLERSPSKPKIHKWQRMASSTTQRRKLSCPVQWKEVKIYQFFMGAHPKERGLLEIIKEIEKVNTQTIKEIYNGVGRGHALFCCSNLEDIWANTKYWCLIRDHIKIPCTELIRWLFSQVKRRDFELICVLRSLWNDRNSLVHNNKGRAATNILEGTVSFISRVSRHSTSLKLKGAV</sequence>
<dbReference type="PANTHER" id="PTHR10797">
    <property type="entry name" value="CCR4-NOT TRANSCRIPTION COMPLEX SUBUNIT"/>
    <property type="match status" value="1"/>
</dbReference>
<organism evidence="18 19">
    <name type="scientific">Xanthoceras sorbifolium</name>
    <dbReference type="NCBI Taxonomy" id="99658"/>
    <lineage>
        <taxon>Eukaryota</taxon>
        <taxon>Viridiplantae</taxon>
        <taxon>Streptophyta</taxon>
        <taxon>Embryophyta</taxon>
        <taxon>Tracheophyta</taxon>
        <taxon>Spermatophyta</taxon>
        <taxon>Magnoliopsida</taxon>
        <taxon>eudicotyledons</taxon>
        <taxon>Gunneridae</taxon>
        <taxon>Pentapetalae</taxon>
        <taxon>rosids</taxon>
        <taxon>malvids</taxon>
        <taxon>Sapindales</taxon>
        <taxon>Sapindaceae</taxon>
        <taxon>Xanthoceroideae</taxon>
        <taxon>Xanthoceras</taxon>
    </lineage>
</organism>
<dbReference type="Proteomes" id="UP000827721">
    <property type="component" value="Unassembled WGS sequence"/>
</dbReference>
<evidence type="ECO:0000313" key="18">
    <source>
        <dbReference type="EMBL" id="KAH7543995.1"/>
    </source>
</evidence>
<dbReference type="Pfam" id="PF04857">
    <property type="entry name" value="CAF1"/>
    <property type="match status" value="2"/>
</dbReference>
<keyword evidence="16" id="KW-0539">Nucleus</keyword>
<keyword evidence="11" id="KW-0378">Hydrolase</keyword>
<keyword evidence="19" id="KW-1185">Reference proteome</keyword>
<comment type="subunit">
    <text evidence="6">Component of the CCR4-NOT complex, at least composed of CRR4 and CAF1 proteins.</text>
</comment>
<comment type="similarity">
    <text evidence="5">Belongs to the CAF1 family.</text>
</comment>
<evidence type="ECO:0000256" key="11">
    <source>
        <dbReference type="ARBA" id="ARBA00022801"/>
    </source>
</evidence>
<evidence type="ECO:0000256" key="9">
    <source>
        <dbReference type="ARBA" id="ARBA00022722"/>
    </source>
</evidence>
<dbReference type="SUPFAM" id="SSF53098">
    <property type="entry name" value="Ribonuclease H-like"/>
    <property type="match status" value="1"/>
</dbReference>
<evidence type="ECO:0000256" key="14">
    <source>
        <dbReference type="ARBA" id="ARBA00023015"/>
    </source>
</evidence>
<comment type="cofactor">
    <cofactor evidence="2">
        <name>a divalent metal cation</name>
        <dbReference type="ChEBI" id="CHEBI:60240"/>
    </cofactor>
</comment>
<evidence type="ECO:0000256" key="7">
    <source>
        <dbReference type="ARBA" id="ARBA00012161"/>
    </source>
</evidence>
<evidence type="ECO:0000313" key="19">
    <source>
        <dbReference type="Proteomes" id="UP000827721"/>
    </source>
</evidence>
<dbReference type="Gene3D" id="3.30.420.10">
    <property type="entry name" value="Ribonuclease H-like superfamily/Ribonuclease H"/>
    <property type="match status" value="1"/>
</dbReference>
<evidence type="ECO:0000256" key="13">
    <source>
        <dbReference type="ARBA" id="ARBA00022884"/>
    </source>
</evidence>
<dbReference type="EC" id="3.1.13.4" evidence="7"/>
<dbReference type="InterPro" id="IPR006941">
    <property type="entry name" value="RNase_CAF1"/>
</dbReference>
<accession>A0ABQ8H1A9</accession>
<evidence type="ECO:0000256" key="10">
    <source>
        <dbReference type="ARBA" id="ARBA00022723"/>
    </source>
</evidence>
<keyword evidence="9" id="KW-0540">Nuclease</keyword>
<evidence type="ECO:0000256" key="15">
    <source>
        <dbReference type="ARBA" id="ARBA00023163"/>
    </source>
</evidence>
<dbReference type="EMBL" id="JAFEMO010000015">
    <property type="protein sequence ID" value="KAH7543995.1"/>
    <property type="molecule type" value="Genomic_DNA"/>
</dbReference>
<keyword evidence="15" id="KW-0804">Transcription</keyword>
<evidence type="ECO:0000256" key="16">
    <source>
        <dbReference type="ARBA" id="ARBA00023242"/>
    </source>
</evidence>